<dbReference type="InterPro" id="IPR052054">
    <property type="entry name" value="Oxidative_DNA_repair_enzyme"/>
</dbReference>
<sequence length="291" mass="33554">MEIVERDQEILVKNLQDFDPKHIFECGQCFRWDKEQDGSYTGVAFGKVLNVKKEEDNVIFKHSNKEEFHKIWIPYFDLDKDYGKIKAALIKEDEIMKSAADLGNGIRILQQDSWETLISFIISSNNNIPRIKKAVNLISERFGLYLGEYDGKKQYSFPEPEVVCALSNEELTSCGVGYRAKYIIDTAKAVVEKNILLDELKKLDSSDCFEALLQFNGVGPKVANCILFFAMGKVDAFPVDVWVKRVMEHFYFKKDTPNKEIERFAKEKFGEYAGYGQQYLFYYAREAGIGK</sequence>
<dbReference type="HOGENOM" id="CLU_027543_3_0_9"/>
<dbReference type="InterPro" id="IPR011257">
    <property type="entry name" value="DNA_glycosylase"/>
</dbReference>
<evidence type="ECO:0000256" key="3">
    <source>
        <dbReference type="ARBA" id="ARBA00022763"/>
    </source>
</evidence>
<keyword evidence="4" id="KW-0378">Hydrolase</keyword>
<dbReference type="SUPFAM" id="SSF55945">
    <property type="entry name" value="TATA-box binding protein-like"/>
    <property type="match status" value="1"/>
</dbReference>
<keyword evidence="8" id="KW-0326">Glycosidase</keyword>
<evidence type="ECO:0000256" key="8">
    <source>
        <dbReference type="ARBA" id="ARBA00023295"/>
    </source>
</evidence>
<keyword evidence="7" id="KW-0511">Multifunctional enzyme</keyword>
<dbReference type="eggNOG" id="COG0122">
    <property type="taxonomic scope" value="Bacteria"/>
</dbReference>
<dbReference type="GO" id="GO:0006284">
    <property type="term" value="P:base-excision repair"/>
    <property type="evidence" value="ECO:0007669"/>
    <property type="project" value="InterPro"/>
</dbReference>
<dbReference type="Pfam" id="PF07934">
    <property type="entry name" value="OGG_N"/>
    <property type="match status" value="1"/>
</dbReference>
<name>A8MJK0_ALKOO</name>
<evidence type="ECO:0000256" key="6">
    <source>
        <dbReference type="ARBA" id="ARBA00023239"/>
    </source>
</evidence>
<dbReference type="STRING" id="350688.Clos_2450"/>
<feature type="domain" description="HhH-GPD" evidence="10">
    <location>
        <begin position="122"/>
        <end position="285"/>
    </location>
</feature>
<dbReference type="Pfam" id="PF00730">
    <property type="entry name" value="HhH-GPD"/>
    <property type="match status" value="1"/>
</dbReference>
<evidence type="ECO:0000256" key="4">
    <source>
        <dbReference type="ARBA" id="ARBA00022801"/>
    </source>
</evidence>
<proteinExistence type="inferred from homology"/>
<dbReference type="InterPro" id="IPR023170">
    <property type="entry name" value="HhH_base_excis_C"/>
</dbReference>
<dbReference type="CDD" id="cd00056">
    <property type="entry name" value="ENDO3c"/>
    <property type="match status" value="1"/>
</dbReference>
<dbReference type="OrthoDB" id="9798522at2"/>
<evidence type="ECO:0000256" key="7">
    <source>
        <dbReference type="ARBA" id="ARBA00023268"/>
    </source>
</evidence>
<dbReference type="Gene3D" id="3.30.310.260">
    <property type="match status" value="1"/>
</dbReference>
<dbReference type="Gene3D" id="1.10.1670.10">
    <property type="entry name" value="Helix-hairpin-Helix base-excision DNA repair enzymes (C-terminal)"/>
    <property type="match status" value="1"/>
</dbReference>
<dbReference type="GO" id="GO:0003684">
    <property type="term" value="F:damaged DNA binding"/>
    <property type="evidence" value="ECO:0007669"/>
    <property type="project" value="InterPro"/>
</dbReference>
<evidence type="ECO:0000313" key="11">
    <source>
        <dbReference type="EMBL" id="ABW19982.1"/>
    </source>
</evidence>
<keyword evidence="5" id="KW-0234">DNA repair</keyword>
<evidence type="ECO:0000259" key="10">
    <source>
        <dbReference type="SMART" id="SM00478"/>
    </source>
</evidence>
<dbReference type="EMBL" id="CP000853">
    <property type="protein sequence ID" value="ABW19982.1"/>
    <property type="molecule type" value="Genomic_DNA"/>
</dbReference>
<keyword evidence="6" id="KW-0456">Lyase</keyword>
<evidence type="ECO:0000256" key="9">
    <source>
        <dbReference type="ARBA" id="ARBA00044632"/>
    </source>
</evidence>
<dbReference type="GO" id="GO:0006289">
    <property type="term" value="P:nucleotide-excision repair"/>
    <property type="evidence" value="ECO:0007669"/>
    <property type="project" value="InterPro"/>
</dbReference>
<evidence type="ECO:0000256" key="1">
    <source>
        <dbReference type="ARBA" id="ARBA00010679"/>
    </source>
</evidence>
<dbReference type="PANTHER" id="PTHR10242:SF2">
    <property type="entry name" value="N-GLYCOSYLASE_DNA LYASE"/>
    <property type="match status" value="1"/>
</dbReference>
<keyword evidence="12" id="KW-1185">Reference proteome</keyword>
<dbReference type="PANTHER" id="PTHR10242">
    <property type="entry name" value="8-OXOGUANINE DNA GLYCOSYLASE"/>
    <property type="match status" value="1"/>
</dbReference>
<protein>
    <recommendedName>
        <fullName evidence="2">DNA-(apurinic or apyrimidinic site) lyase</fullName>
        <ecNumber evidence="2">4.2.99.18</ecNumber>
    </recommendedName>
</protein>
<dbReference type="InterPro" id="IPR012904">
    <property type="entry name" value="OGG_N"/>
</dbReference>
<dbReference type="Proteomes" id="UP000000269">
    <property type="component" value="Chromosome"/>
</dbReference>
<dbReference type="InterPro" id="IPR003265">
    <property type="entry name" value="HhH-GPD_domain"/>
</dbReference>
<accession>A8MJK0</accession>
<reference evidence="12" key="1">
    <citation type="submission" date="2007-10" db="EMBL/GenBank/DDBJ databases">
        <title>Complete genome of Alkaliphilus oremlandii OhILAs.</title>
        <authorList>
            <person name="Copeland A."/>
            <person name="Lucas S."/>
            <person name="Lapidus A."/>
            <person name="Barry K."/>
            <person name="Detter J.C."/>
            <person name="Glavina del Rio T."/>
            <person name="Hammon N."/>
            <person name="Israni S."/>
            <person name="Dalin E."/>
            <person name="Tice H."/>
            <person name="Pitluck S."/>
            <person name="Chain P."/>
            <person name="Malfatti S."/>
            <person name="Shin M."/>
            <person name="Vergez L."/>
            <person name="Schmutz J."/>
            <person name="Larimer F."/>
            <person name="Land M."/>
            <person name="Hauser L."/>
            <person name="Kyrpides N."/>
            <person name="Mikhailova N."/>
            <person name="Stolz J.F."/>
            <person name="Dawson A."/>
            <person name="Fisher E."/>
            <person name="Crable B."/>
            <person name="Perera E."/>
            <person name="Lisak J."/>
            <person name="Ranganathan M."/>
            <person name="Basu P."/>
            <person name="Richardson P."/>
        </authorList>
    </citation>
    <scope>NUCLEOTIDE SEQUENCE [LARGE SCALE GENOMIC DNA]</scope>
    <source>
        <strain evidence="12">OhILAs</strain>
    </source>
</reference>
<organism evidence="11 12">
    <name type="scientific">Alkaliphilus oremlandii (strain OhILAs)</name>
    <name type="common">Clostridium oremlandii (strain OhILAs)</name>
    <dbReference type="NCBI Taxonomy" id="350688"/>
    <lineage>
        <taxon>Bacteria</taxon>
        <taxon>Bacillati</taxon>
        <taxon>Bacillota</taxon>
        <taxon>Clostridia</taxon>
        <taxon>Peptostreptococcales</taxon>
        <taxon>Natronincolaceae</taxon>
        <taxon>Alkaliphilus</taxon>
    </lineage>
</organism>
<dbReference type="SMART" id="SM00478">
    <property type="entry name" value="ENDO3c"/>
    <property type="match status" value="1"/>
</dbReference>
<keyword evidence="3" id="KW-0227">DNA damage</keyword>
<comment type="similarity">
    <text evidence="1">Belongs to the type-1 OGG1 family.</text>
</comment>
<dbReference type="Gene3D" id="1.10.340.30">
    <property type="entry name" value="Hypothetical protein, domain 2"/>
    <property type="match status" value="1"/>
</dbReference>
<evidence type="ECO:0000256" key="5">
    <source>
        <dbReference type="ARBA" id="ARBA00023204"/>
    </source>
</evidence>
<dbReference type="GO" id="GO:0140078">
    <property type="term" value="F:class I DNA-(apurinic or apyrimidinic site) endonuclease activity"/>
    <property type="evidence" value="ECO:0007669"/>
    <property type="project" value="UniProtKB-EC"/>
</dbReference>
<dbReference type="EC" id="4.2.99.18" evidence="2"/>
<gene>
    <name evidence="11" type="ordered locus">Clos_2450</name>
</gene>
<dbReference type="RefSeq" id="WP_012160289.1">
    <property type="nucleotide sequence ID" value="NC_009922.1"/>
</dbReference>
<dbReference type="GO" id="GO:0008534">
    <property type="term" value="F:oxidized purine nucleobase lesion DNA N-glycosylase activity"/>
    <property type="evidence" value="ECO:0007669"/>
    <property type="project" value="InterPro"/>
</dbReference>
<evidence type="ECO:0000256" key="2">
    <source>
        <dbReference type="ARBA" id="ARBA00012720"/>
    </source>
</evidence>
<dbReference type="KEGG" id="aoe:Clos_2450"/>
<comment type="catalytic activity">
    <reaction evidence="9">
        <text>2'-deoxyribonucleotide-(2'-deoxyribose 5'-phosphate)-2'-deoxyribonucleotide-DNA = a 3'-end 2'-deoxyribonucleotide-(2,3-dehydro-2,3-deoxyribose 5'-phosphate)-DNA + a 5'-end 5'-phospho-2'-deoxyribonucleoside-DNA + H(+)</text>
        <dbReference type="Rhea" id="RHEA:66592"/>
        <dbReference type="Rhea" id="RHEA-COMP:13180"/>
        <dbReference type="Rhea" id="RHEA-COMP:16897"/>
        <dbReference type="Rhea" id="RHEA-COMP:17067"/>
        <dbReference type="ChEBI" id="CHEBI:15378"/>
        <dbReference type="ChEBI" id="CHEBI:136412"/>
        <dbReference type="ChEBI" id="CHEBI:157695"/>
        <dbReference type="ChEBI" id="CHEBI:167181"/>
        <dbReference type="EC" id="4.2.99.18"/>
    </reaction>
</comment>
<evidence type="ECO:0000313" key="12">
    <source>
        <dbReference type="Proteomes" id="UP000000269"/>
    </source>
</evidence>
<dbReference type="SUPFAM" id="SSF48150">
    <property type="entry name" value="DNA-glycosylase"/>
    <property type="match status" value="1"/>
</dbReference>
<dbReference type="AlphaFoldDB" id="A8MJK0"/>